<gene>
    <name evidence="1" type="ORF">F3Y22_tig00111837pilonHSYRG00428</name>
</gene>
<proteinExistence type="predicted"/>
<dbReference type="AlphaFoldDB" id="A0A6A2YFT1"/>
<reference evidence="1" key="1">
    <citation type="submission" date="2019-09" db="EMBL/GenBank/DDBJ databases">
        <title>Draft genome information of white flower Hibiscus syriacus.</title>
        <authorList>
            <person name="Kim Y.-M."/>
        </authorList>
    </citation>
    <scope>NUCLEOTIDE SEQUENCE [LARGE SCALE GENOMIC DNA]</scope>
    <source>
        <strain evidence="1">YM2019G1</strain>
    </source>
</reference>
<dbReference type="EMBL" id="VEPZ02001443">
    <property type="protein sequence ID" value="KAE8672564.1"/>
    <property type="molecule type" value="Genomic_DNA"/>
</dbReference>
<organism evidence="1 2">
    <name type="scientific">Hibiscus syriacus</name>
    <name type="common">Rose of Sharon</name>
    <dbReference type="NCBI Taxonomy" id="106335"/>
    <lineage>
        <taxon>Eukaryota</taxon>
        <taxon>Viridiplantae</taxon>
        <taxon>Streptophyta</taxon>
        <taxon>Embryophyta</taxon>
        <taxon>Tracheophyta</taxon>
        <taxon>Spermatophyta</taxon>
        <taxon>Magnoliopsida</taxon>
        <taxon>eudicotyledons</taxon>
        <taxon>Gunneridae</taxon>
        <taxon>Pentapetalae</taxon>
        <taxon>rosids</taxon>
        <taxon>malvids</taxon>
        <taxon>Malvales</taxon>
        <taxon>Malvaceae</taxon>
        <taxon>Malvoideae</taxon>
        <taxon>Hibiscus</taxon>
    </lineage>
</organism>
<keyword evidence="2" id="KW-1185">Reference proteome</keyword>
<accession>A0A6A2YFT1</accession>
<dbReference type="Proteomes" id="UP000436088">
    <property type="component" value="Unassembled WGS sequence"/>
</dbReference>
<sequence>MSILRYHLAICLNYRKTQIDLRGDAIDYFLTIRLDIDTSVTSIPSDIQAIEEEYTDSYRFHRGLVNGSMRVELDYPWIGRSPNLVSGCAICLVVMEEVLALMDWAEEYADWMTDGVDETSPLKIKLYRCFQSPNQNSKEMSLVTGNLHTCRKIEIRV</sequence>
<evidence type="ECO:0000313" key="1">
    <source>
        <dbReference type="EMBL" id="KAE8672564.1"/>
    </source>
</evidence>
<protein>
    <submittedName>
        <fullName evidence="1">Uncharacterized protein</fullName>
    </submittedName>
</protein>
<evidence type="ECO:0000313" key="2">
    <source>
        <dbReference type="Proteomes" id="UP000436088"/>
    </source>
</evidence>
<comment type="caution">
    <text evidence="1">The sequence shown here is derived from an EMBL/GenBank/DDBJ whole genome shotgun (WGS) entry which is preliminary data.</text>
</comment>
<name>A0A6A2YFT1_HIBSY</name>